<keyword evidence="2" id="KW-1185">Reference proteome</keyword>
<dbReference type="Proteomes" id="UP001500363">
    <property type="component" value="Unassembled WGS sequence"/>
</dbReference>
<reference evidence="1 2" key="1">
    <citation type="journal article" date="2019" name="Int. J. Syst. Evol. Microbiol.">
        <title>The Global Catalogue of Microorganisms (GCM) 10K type strain sequencing project: providing services to taxonomists for standard genome sequencing and annotation.</title>
        <authorList>
            <consortium name="The Broad Institute Genomics Platform"/>
            <consortium name="The Broad Institute Genome Sequencing Center for Infectious Disease"/>
            <person name="Wu L."/>
            <person name="Ma J."/>
        </authorList>
    </citation>
    <scope>NUCLEOTIDE SEQUENCE [LARGE SCALE GENOMIC DNA]</scope>
    <source>
        <strain evidence="1 2">JCM 14303</strain>
    </source>
</reference>
<dbReference type="CDD" id="cd05403">
    <property type="entry name" value="NT_KNTase_like"/>
    <property type="match status" value="1"/>
</dbReference>
<evidence type="ECO:0000313" key="2">
    <source>
        <dbReference type="Proteomes" id="UP001500363"/>
    </source>
</evidence>
<comment type="caution">
    <text evidence="1">The sequence shown here is derived from an EMBL/GenBank/DDBJ whole genome shotgun (WGS) entry which is preliminary data.</text>
</comment>
<proteinExistence type="predicted"/>
<accession>A0ABN2A6Y1</accession>
<dbReference type="RefSeq" id="WP_344169452.1">
    <property type="nucleotide sequence ID" value="NZ_BAAANC010000001.1"/>
</dbReference>
<gene>
    <name evidence="1" type="ORF">GCM10009741_07970</name>
</gene>
<name>A0ABN2A6Y1_9ACTN</name>
<dbReference type="EMBL" id="BAAANC010000001">
    <property type="protein sequence ID" value="GAA1512725.1"/>
    <property type="molecule type" value="Genomic_DNA"/>
</dbReference>
<protein>
    <submittedName>
        <fullName evidence="1">Nucleotidyltransferase domain-containing protein</fullName>
    </submittedName>
</protein>
<dbReference type="InterPro" id="IPR043519">
    <property type="entry name" value="NT_sf"/>
</dbReference>
<sequence>MTDEAVQRLLDGFVASTSSLPAQAIWVHGSLALGDFVPSRSDLDLVCVVAGDPDPAAIKAIHRPLTSPLGRRLHCTYIPVDSLADATLRHPTFAQERYFARPVTPVTRRELLLADRALAGPPPSSLLPATTDAELADFVRTDLLTFWHPVTRKRRPWLRDIWVDLAMVTLARAETTLRTGTLITKQAALARLPALGAPAAVVEDIHRRRYGGAVNRSTSWRLHRADLTRTYLRAKIPSIV</sequence>
<evidence type="ECO:0000313" key="1">
    <source>
        <dbReference type="EMBL" id="GAA1512725.1"/>
    </source>
</evidence>
<dbReference type="SUPFAM" id="SSF81301">
    <property type="entry name" value="Nucleotidyltransferase"/>
    <property type="match status" value="1"/>
</dbReference>
<organism evidence="1 2">
    <name type="scientific">Kribbella lupini</name>
    <dbReference type="NCBI Taxonomy" id="291602"/>
    <lineage>
        <taxon>Bacteria</taxon>
        <taxon>Bacillati</taxon>
        <taxon>Actinomycetota</taxon>
        <taxon>Actinomycetes</taxon>
        <taxon>Propionibacteriales</taxon>
        <taxon>Kribbellaceae</taxon>
        <taxon>Kribbella</taxon>
    </lineage>
</organism>